<protein>
    <recommendedName>
        <fullName evidence="3">Lipoprotein</fullName>
    </recommendedName>
</protein>
<dbReference type="EMBL" id="SRSO01000005">
    <property type="protein sequence ID" value="TGV03735.1"/>
    <property type="molecule type" value="Genomic_DNA"/>
</dbReference>
<name>A0A4S1E0B8_9FLAO</name>
<evidence type="ECO:0008006" key="3">
    <source>
        <dbReference type="Google" id="ProtNLM"/>
    </source>
</evidence>
<reference evidence="1 2" key="1">
    <citation type="submission" date="2019-04" db="EMBL/GenBank/DDBJ databases">
        <authorList>
            <person name="Liu A."/>
        </authorList>
    </citation>
    <scope>NUCLEOTIDE SEQUENCE [LARGE SCALE GENOMIC DNA]</scope>
    <source>
        <strain evidence="1 2">RZ03</strain>
    </source>
</reference>
<dbReference type="OrthoDB" id="5526158at2"/>
<gene>
    <name evidence="1" type="ORF">EM932_04800</name>
</gene>
<organism evidence="1 2">
    <name type="scientific">Flavivirga rizhaonensis</name>
    <dbReference type="NCBI Taxonomy" id="2559571"/>
    <lineage>
        <taxon>Bacteria</taxon>
        <taxon>Pseudomonadati</taxon>
        <taxon>Bacteroidota</taxon>
        <taxon>Flavobacteriia</taxon>
        <taxon>Flavobacteriales</taxon>
        <taxon>Flavobacteriaceae</taxon>
        <taxon>Flavivirga</taxon>
    </lineage>
</organism>
<sequence length="133" mass="14627">MKLYLKTAFVFTYLILLVIAGCSSNDNNAPTYESELAQLSLLKADIETLANASVCNENFECKFIALGSKPCGGPWSYLIYTTSIDVEQLQAAIKDYNQKESDFNVKWGIASDCALTIQPTGVTCENNTCVLVY</sequence>
<comment type="caution">
    <text evidence="1">The sequence shown here is derived from an EMBL/GenBank/DDBJ whole genome shotgun (WGS) entry which is preliminary data.</text>
</comment>
<evidence type="ECO:0000313" key="1">
    <source>
        <dbReference type="EMBL" id="TGV03735.1"/>
    </source>
</evidence>
<accession>A0A4S1E0B8</accession>
<evidence type="ECO:0000313" key="2">
    <source>
        <dbReference type="Proteomes" id="UP000307602"/>
    </source>
</evidence>
<keyword evidence="2" id="KW-1185">Reference proteome</keyword>
<dbReference type="Proteomes" id="UP000307602">
    <property type="component" value="Unassembled WGS sequence"/>
</dbReference>
<dbReference type="RefSeq" id="WP_135876040.1">
    <property type="nucleotide sequence ID" value="NZ_SRSO01000005.1"/>
</dbReference>
<dbReference type="PROSITE" id="PS51257">
    <property type="entry name" value="PROKAR_LIPOPROTEIN"/>
    <property type="match status" value="1"/>
</dbReference>
<dbReference type="AlphaFoldDB" id="A0A4S1E0B8"/>
<proteinExistence type="predicted"/>